<dbReference type="PANTHER" id="PTHR44591:SF3">
    <property type="entry name" value="RESPONSE REGULATORY DOMAIN-CONTAINING PROTEIN"/>
    <property type="match status" value="1"/>
</dbReference>
<dbReference type="SMART" id="SM00448">
    <property type="entry name" value="REC"/>
    <property type="match status" value="1"/>
</dbReference>
<evidence type="ECO:0000259" key="3">
    <source>
        <dbReference type="PROSITE" id="PS50110"/>
    </source>
</evidence>
<keyword evidence="1 2" id="KW-0597">Phosphoprotein</keyword>
<dbReference type="SUPFAM" id="SSF52172">
    <property type="entry name" value="CheY-like"/>
    <property type="match status" value="1"/>
</dbReference>
<reference evidence="4 5" key="1">
    <citation type="submission" date="2020-08" db="EMBL/GenBank/DDBJ databases">
        <title>Genomic Encyclopedia of Type Strains, Phase IV (KMG-IV): sequencing the most valuable type-strain genomes for metagenomic binning, comparative biology and taxonomic classification.</title>
        <authorList>
            <person name="Goeker M."/>
        </authorList>
    </citation>
    <scope>NUCLEOTIDE SEQUENCE [LARGE SCALE GENOMIC DNA]</scope>
    <source>
        <strain evidence="4 5">DSM 102044</strain>
    </source>
</reference>
<dbReference type="PROSITE" id="PS50110">
    <property type="entry name" value="RESPONSE_REGULATORY"/>
    <property type="match status" value="1"/>
</dbReference>
<dbReference type="AlphaFoldDB" id="A0A841MJZ3"/>
<dbReference type="Pfam" id="PF00072">
    <property type="entry name" value="Response_reg"/>
    <property type="match status" value="1"/>
</dbReference>
<evidence type="ECO:0000313" key="4">
    <source>
        <dbReference type="EMBL" id="MBB6328622.1"/>
    </source>
</evidence>
<accession>A0A841MJZ3</accession>
<dbReference type="InterPro" id="IPR011006">
    <property type="entry name" value="CheY-like_superfamily"/>
</dbReference>
<protein>
    <submittedName>
        <fullName evidence="4">CheY-like chemotaxis protein</fullName>
    </submittedName>
</protein>
<sequence length="123" mass="14066">MRVLLVDDDEIHLLILRRIFEKSMDFVEVAHNGIEALKILELNPSFQVILTDIMMPEMDGIELLVNLKNSEASHSIPVIGFTSGDVEYYRKSTPVQFDSLVSKPMDFWDLYHLAKLKASSPMN</sequence>
<dbReference type="GO" id="GO:0000160">
    <property type="term" value="P:phosphorelay signal transduction system"/>
    <property type="evidence" value="ECO:0007669"/>
    <property type="project" value="InterPro"/>
</dbReference>
<gene>
    <name evidence="4" type="ORF">FHS59_004278</name>
</gene>
<dbReference type="Proteomes" id="UP000588604">
    <property type="component" value="Unassembled WGS sequence"/>
</dbReference>
<evidence type="ECO:0000256" key="2">
    <source>
        <dbReference type="PROSITE-ProRule" id="PRU00169"/>
    </source>
</evidence>
<feature type="domain" description="Response regulatory" evidence="3">
    <location>
        <begin position="2"/>
        <end position="118"/>
    </location>
</feature>
<keyword evidence="5" id="KW-1185">Reference proteome</keyword>
<feature type="modified residue" description="4-aspartylphosphate" evidence="2">
    <location>
        <position position="52"/>
    </location>
</feature>
<evidence type="ECO:0000256" key="1">
    <source>
        <dbReference type="ARBA" id="ARBA00022553"/>
    </source>
</evidence>
<dbReference type="InterPro" id="IPR050595">
    <property type="entry name" value="Bact_response_regulator"/>
</dbReference>
<evidence type="ECO:0000313" key="5">
    <source>
        <dbReference type="Proteomes" id="UP000588604"/>
    </source>
</evidence>
<proteinExistence type="predicted"/>
<dbReference type="CDD" id="cd17546">
    <property type="entry name" value="REC_hyHK_CKI1_RcsC-like"/>
    <property type="match status" value="1"/>
</dbReference>
<dbReference type="Gene3D" id="3.40.50.2300">
    <property type="match status" value="1"/>
</dbReference>
<organism evidence="4 5">
    <name type="scientific">Algoriphagus iocasae</name>
    <dbReference type="NCBI Taxonomy" id="1836499"/>
    <lineage>
        <taxon>Bacteria</taxon>
        <taxon>Pseudomonadati</taxon>
        <taxon>Bacteroidota</taxon>
        <taxon>Cytophagia</taxon>
        <taxon>Cytophagales</taxon>
        <taxon>Cyclobacteriaceae</taxon>
        <taxon>Algoriphagus</taxon>
    </lineage>
</organism>
<dbReference type="RefSeq" id="WP_184497884.1">
    <property type="nucleotide sequence ID" value="NZ_JACIJO010000004.1"/>
</dbReference>
<name>A0A841MJZ3_9BACT</name>
<dbReference type="PANTHER" id="PTHR44591">
    <property type="entry name" value="STRESS RESPONSE REGULATOR PROTEIN 1"/>
    <property type="match status" value="1"/>
</dbReference>
<comment type="caution">
    <text evidence="4">The sequence shown here is derived from an EMBL/GenBank/DDBJ whole genome shotgun (WGS) entry which is preliminary data.</text>
</comment>
<dbReference type="InterPro" id="IPR001789">
    <property type="entry name" value="Sig_transdc_resp-reg_receiver"/>
</dbReference>
<dbReference type="EMBL" id="JACIJO010000004">
    <property type="protein sequence ID" value="MBB6328622.1"/>
    <property type="molecule type" value="Genomic_DNA"/>
</dbReference>